<reference evidence="2" key="1">
    <citation type="journal article" date="2020" name="New Phytol.">
        <title>Comparative genomics reveals dynamic genome evolution in host specialist ectomycorrhizal fungi.</title>
        <authorList>
            <person name="Lofgren L.A."/>
            <person name="Nguyen N.H."/>
            <person name="Vilgalys R."/>
            <person name="Ruytinx J."/>
            <person name="Liao H.L."/>
            <person name="Branco S."/>
            <person name="Kuo A."/>
            <person name="LaButti K."/>
            <person name="Lipzen A."/>
            <person name="Andreopoulos W."/>
            <person name="Pangilinan J."/>
            <person name="Riley R."/>
            <person name="Hundley H."/>
            <person name="Na H."/>
            <person name="Barry K."/>
            <person name="Grigoriev I.V."/>
            <person name="Stajich J.E."/>
            <person name="Kennedy P.G."/>
        </authorList>
    </citation>
    <scope>NUCLEOTIDE SEQUENCE</scope>
    <source>
        <strain evidence="2">FC423</strain>
    </source>
</reference>
<evidence type="ECO:0000313" key="2">
    <source>
        <dbReference type="EMBL" id="KAG2118045.1"/>
    </source>
</evidence>
<dbReference type="OrthoDB" id="10259742at2759"/>
<dbReference type="RefSeq" id="XP_041298562.1">
    <property type="nucleotide sequence ID" value="XM_041430424.1"/>
</dbReference>
<dbReference type="Proteomes" id="UP000823399">
    <property type="component" value="Unassembled WGS sequence"/>
</dbReference>
<dbReference type="EMBL" id="JABBWM010000004">
    <property type="protein sequence ID" value="KAG2118045.1"/>
    <property type="molecule type" value="Genomic_DNA"/>
</dbReference>
<evidence type="ECO:0000313" key="3">
    <source>
        <dbReference type="Proteomes" id="UP000823399"/>
    </source>
</evidence>
<dbReference type="GeneID" id="64692683"/>
<evidence type="ECO:0000256" key="1">
    <source>
        <dbReference type="SAM" id="Phobius"/>
    </source>
</evidence>
<keyword evidence="1" id="KW-0812">Transmembrane</keyword>
<organism evidence="2 3">
    <name type="scientific">Suillus discolor</name>
    <dbReference type="NCBI Taxonomy" id="1912936"/>
    <lineage>
        <taxon>Eukaryota</taxon>
        <taxon>Fungi</taxon>
        <taxon>Dikarya</taxon>
        <taxon>Basidiomycota</taxon>
        <taxon>Agaricomycotina</taxon>
        <taxon>Agaricomycetes</taxon>
        <taxon>Agaricomycetidae</taxon>
        <taxon>Boletales</taxon>
        <taxon>Suillineae</taxon>
        <taxon>Suillaceae</taxon>
        <taxon>Suillus</taxon>
    </lineage>
</organism>
<gene>
    <name evidence="2" type="ORF">F5147DRAFT_552200</name>
</gene>
<keyword evidence="1" id="KW-0472">Membrane</keyword>
<proteinExistence type="predicted"/>
<accession>A0A9P7FHL0</accession>
<comment type="caution">
    <text evidence="2">The sequence shown here is derived from an EMBL/GenBank/DDBJ whole genome shotgun (WGS) entry which is preliminary data.</text>
</comment>
<feature type="non-terminal residue" evidence="2">
    <location>
        <position position="1"/>
    </location>
</feature>
<dbReference type="AlphaFoldDB" id="A0A9P7FHL0"/>
<name>A0A9P7FHL0_9AGAM</name>
<protein>
    <submittedName>
        <fullName evidence="2">Uncharacterized protein</fullName>
    </submittedName>
</protein>
<keyword evidence="3" id="KW-1185">Reference proteome</keyword>
<keyword evidence="1" id="KW-1133">Transmembrane helix</keyword>
<feature type="non-terminal residue" evidence="2">
    <location>
        <position position="59"/>
    </location>
</feature>
<sequence>DHDSTNLASRIFDHPVALFFGGLWLYTTFAPIATRIGYKRHARRLWGVAAILLVQQAHF</sequence>
<feature type="transmembrane region" description="Helical" evidence="1">
    <location>
        <begin position="16"/>
        <end position="34"/>
    </location>
</feature>